<dbReference type="AlphaFoldDB" id="A0A378JP20"/>
<keyword evidence="13" id="KW-1185">Reference proteome</keyword>
<evidence type="ECO:0000256" key="4">
    <source>
        <dbReference type="ARBA" id="ARBA00012568"/>
    </source>
</evidence>
<feature type="domain" description="AB hydrolase-1" evidence="11">
    <location>
        <begin position="37"/>
        <end position="320"/>
    </location>
</feature>
<evidence type="ECO:0000313" key="13">
    <source>
        <dbReference type="Proteomes" id="UP000254794"/>
    </source>
</evidence>
<dbReference type="Proteomes" id="UP000254794">
    <property type="component" value="Unassembled WGS sequence"/>
</dbReference>
<evidence type="ECO:0000256" key="3">
    <source>
        <dbReference type="ARBA" id="ARBA00010088"/>
    </source>
</evidence>
<accession>A0A378JP20</accession>
<dbReference type="Pfam" id="PF00561">
    <property type="entry name" value="Abhydrolase_1"/>
    <property type="match status" value="1"/>
</dbReference>
<proteinExistence type="inferred from homology"/>
<comment type="subcellular location">
    <subcellularLocation>
        <location evidence="2">Cytoplasm</location>
    </subcellularLocation>
</comment>
<reference evidence="12 13" key="1">
    <citation type="submission" date="2018-06" db="EMBL/GenBank/DDBJ databases">
        <authorList>
            <consortium name="Pathogen Informatics"/>
            <person name="Doyle S."/>
        </authorList>
    </citation>
    <scope>NUCLEOTIDE SEQUENCE [LARGE SCALE GENOMIC DNA]</scope>
    <source>
        <strain evidence="12 13">NCTC13316</strain>
    </source>
</reference>
<dbReference type="PANTHER" id="PTHR43722:SF1">
    <property type="entry name" value="PROLINE IMINOPEPTIDASE"/>
    <property type="match status" value="1"/>
</dbReference>
<dbReference type="GO" id="GO:0005737">
    <property type="term" value="C:cytoplasm"/>
    <property type="evidence" value="ECO:0007669"/>
    <property type="project" value="UniProtKB-SubCell"/>
</dbReference>
<keyword evidence="9 12" id="KW-0378">Hydrolase</keyword>
<evidence type="ECO:0000313" key="12">
    <source>
        <dbReference type="EMBL" id="STX52033.1"/>
    </source>
</evidence>
<keyword evidence="8" id="KW-0645">Protease</keyword>
<dbReference type="InterPro" id="IPR029058">
    <property type="entry name" value="AB_hydrolase_fold"/>
</dbReference>
<evidence type="ECO:0000256" key="6">
    <source>
        <dbReference type="ARBA" id="ARBA00022438"/>
    </source>
</evidence>
<keyword evidence="7" id="KW-0963">Cytoplasm</keyword>
<protein>
    <recommendedName>
        <fullName evidence="5">Proline iminopeptidase</fullName>
        <ecNumber evidence="4">3.4.11.5</ecNumber>
    </recommendedName>
    <alternativeName>
        <fullName evidence="10">Prolyl aminopeptidase</fullName>
    </alternativeName>
</protein>
<dbReference type="OrthoDB" id="9796770at2"/>
<gene>
    <name evidence="12" type="primary">pip_1</name>
    <name evidence="12" type="ORF">NCTC13316_02137</name>
</gene>
<dbReference type="GO" id="GO:0006508">
    <property type="term" value="P:proteolysis"/>
    <property type="evidence" value="ECO:0007669"/>
    <property type="project" value="UniProtKB-KW"/>
</dbReference>
<comment type="catalytic activity">
    <reaction evidence="1">
        <text>Release of N-terminal proline from a peptide.</text>
        <dbReference type="EC" id="3.4.11.5"/>
    </reaction>
</comment>
<dbReference type="SUPFAM" id="SSF53474">
    <property type="entry name" value="alpha/beta-Hydrolases"/>
    <property type="match status" value="1"/>
</dbReference>
<evidence type="ECO:0000256" key="10">
    <source>
        <dbReference type="ARBA" id="ARBA00029605"/>
    </source>
</evidence>
<evidence type="ECO:0000256" key="5">
    <source>
        <dbReference type="ARBA" id="ARBA00021843"/>
    </source>
</evidence>
<dbReference type="EMBL" id="UGOD01000001">
    <property type="protein sequence ID" value="STX52033.1"/>
    <property type="molecule type" value="Genomic_DNA"/>
</dbReference>
<dbReference type="Gene3D" id="3.40.50.1820">
    <property type="entry name" value="alpha/beta hydrolase"/>
    <property type="match status" value="1"/>
</dbReference>
<organism evidence="12 13">
    <name type="scientific">Legionella busanensis</name>
    <dbReference type="NCBI Taxonomy" id="190655"/>
    <lineage>
        <taxon>Bacteria</taxon>
        <taxon>Pseudomonadati</taxon>
        <taxon>Pseudomonadota</taxon>
        <taxon>Gammaproteobacteria</taxon>
        <taxon>Legionellales</taxon>
        <taxon>Legionellaceae</taxon>
        <taxon>Legionella</taxon>
    </lineage>
</organism>
<evidence type="ECO:0000256" key="8">
    <source>
        <dbReference type="ARBA" id="ARBA00022670"/>
    </source>
</evidence>
<evidence type="ECO:0000259" key="11">
    <source>
        <dbReference type="Pfam" id="PF00561"/>
    </source>
</evidence>
<name>A0A378JP20_9GAMM</name>
<dbReference type="InterPro" id="IPR002410">
    <property type="entry name" value="Peptidase_S33"/>
</dbReference>
<dbReference type="PRINTS" id="PR00793">
    <property type="entry name" value="PROAMNOPTASE"/>
</dbReference>
<evidence type="ECO:0000256" key="9">
    <source>
        <dbReference type="ARBA" id="ARBA00022801"/>
    </source>
</evidence>
<dbReference type="InterPro" id="IPR000073">
    <property type="entry name" value="AB_hydrolase_1"/>
</dbReference>
<dbReference type="InterPro" id="IPR005944">
    <property type="entry name" value="Pro_iminopeptidase"/>
</dbReference>
<dbReference type="RefSeq" id="WP_115331623.1">
    <property type="nucleotide sequence ID" value="NZ_CAAAHP010000002.1"/>
</dbReference>
<comment type="similarity">
    <text evidence="3">Belongs to the peptidase S33 family.</text>
</comment>
<keyword evidence="6 12" id="KW-0031">Aminopeptidase</keyword>
<dbReference type="PANTHER" id="PTHR43722">
    <property type="entry name" value="PROLINE IMINOPEPTIDASE"/>
    <property type="match status" value="1"/>
</dbReference>
<evidence type="ECO:0000256" key="2">
    <source>
        <dbReference type="ARBA" id="ARBA00004496"/>
    </source>
</evidence>
<sequence length="383" mass="43319">MPQLDQYPIAALHSSGFIEVTKDTFIYYEQRGNPNGPAVVYNHGGPGGASAPKCSQWFDPKHYNIILYDQRGTGQSKPSVATETAHPKQFGHLTIDDMAQDLDILRQALNINQWLVFGGSWGSTLSLYYAAKYPQHVTGLIIYGIFLNTIEEMDVYYNEKLFIERFPELGPEAFDILVTFARLKGLGIDNNSSQSFVEAYYQLCVNENDSAAQYLWTAFEDFNDNPSKETLENLRNIPQKIEPIERTLAVFESTLFKQAYNGLNLLSEALLINLKNIDVRIVQGTDDTEAPPIFAQKLVDALLKVKPDLWYRFVDGKHDPNSSDKLVQTLINCTDDFKNKPNALTIESSLNSATHLVKKSIFAQREQEKKSKIIEDENQLIYG</sequence>
<evidence type="ECO:0000256" key="7">
    <source>
        <dbReference type="ARBA" id="ARBA00022490"/>
    </source>
</evidence>
<dbReference type="EC" id="3.4.11.5" evidence="4"/>
<dbReference type="GO" id="GO:0004177">
    <property type="term" value="F:aminopeptidase activity"/>
    <property type="evidence" value="ECO:0007669"/>
    <property type="project" value="UniProtKB-KW"/>
</dbReference>
<evidence type="ECO:0000256" key="1">
    <source>
        <dbReference type="ARBA" id="ARBA00001585"/>
    </source>
</evidence>